<dbReference type="InterPro" id="IPR043132">
    <property type="entry name" value="BCAT-like_C"/>
</dbReference>
<comment type="caution">
    <text evidence="10">The sequence shown here is derived from an EMBL/GenBank/DDBJ whole genome shotgun (WGS) entry which is preliminary data.</text>
</comment>
<dbReference type="InterPro" id="IPR036038">
    <property type="entry name" value="Aminotransferase-like"/>
</dbReference>
<gene>
    <name evidence="10" type="ORF">LCGC14_0966540</name>
</gene>
<dbReference type="InterPro" id="IPR001544">
    <property type="entry name" value="Aminotrans_IV"/>
</dbReference>
<evidence type="ECO:0000256" key="9">
    <source>
        <dbReference type="ARBA" id="ARBA00049529"/>
    </source>
</evidence>
<comment type="subunit">
    <text evidence="3">Homodimer.</text>
</comment>
<evidence type="ECO:0000256" key="8">
    <source>
        <dbReference type="ARBA" id="ARBA00035676"/>
    </source>
</evidence>
<dbReference type="PROSITE" id="PS00770">
    <property type="entry name" value="AA_TRANSFER_CLASS_4"/>
    <property type="match status" value="1"/>
</dbReference>
<keyword evidence="5" id="KW-0289">Folate biosynthesis</keyword>
<evidence type="ECO:0000256" key="2">
    <source>
        <dbReference type="ARBA" id="ARBA00009320"/>
    </source>
</evidence>
<dbReference type="AlphaFoldDB" id="A0A0F9NZ43"/>
<dbReference type="GO" id="GO:0030170">
    <property type="term" value="F:pyridoxal phosphate binding"/>
    <property type="evidence" value="ECO:0007669"/>
    <property type="project" value="InterPro"/>
</dbReference>
<name>A0A0F9NZ43_9ZZZZ</name>
<dbReference type="PANTHER" id="PTHR42743">
    <property type="entry name" value="AMINO-ACID AMINOTRANSFERASE"/>
    <property type="match status" value="1"/>
</dbReference>
<dbReference type="SUPFAM" id="SSF56752">
    <property type="entry name" value="D-aminoacid aminotransferase-like PLP-dependent enzymes"/>
    <property type="match status" value="1"/>
</dbReference>
<dbReference type="NCBIfam" id="NF004761">
    <property type="entry name" value="PRK06092.1"/>
    <property type="match status" value="1"/>
</dbReference>
<comment type="cofactor">
    <cofactor evidence="1">
        <name>pyridoxal 5'-phosphate</name>
        <dbReference type="ChEBI" id="CHEBI:597326"/>
    </cofactor>
</comment>
<evidence type="ECO:0000256" key="1">
    <source>
        <dbReference type="ARBA" id="ARBA00001933"/>
    </source>
</evidence>
<dbReference type="Gene3D" id="3.30.470.10">
    <property type="match status" value="1"/>
</dbReference>
<comment type="catalytic activity">
    <reaction evidence="9">
        <text>4-amino-4-deoxychorismate = 4-aminobenzoate + pyruvate + H(+)</text>
        <dbReference type="Rhea" id="RHEA:16201"/>
        <dbReference type="ChEBI" id="CHEBI:15361"/>
        <dbReference type="ChEBI" id="CHEBI:15378"/>
        <dbReference type="ChEBI" id="CHEBI:17836"/>
        <dbReference type="ChEBI" id="CHEBI:58406"/>
        <dbReference type="EC" id="4.1.3.38"/>
    </reaction>
</comment>
<dbReference type="EC" id="4.1.3.38" evidence="8"/>
<dbReference type="NCBIfam" id="TIGR03461">
    <property type="entry name" value="pabC_Proteo"/>
    <property type="match status" value="1"/>
</dbReference>
<dbReference type="InterPro" id="IPR043131">
    <property type="entry name" value="BCAT-like_N"/>
</dbReference>
<accession>A0A0F9NZ43</accession>
<evidence type="ECO:0000256" key="7">
    <source>
        <dbReference type="ARBA" id="ARBA00035633"/>
    </source>
</evidence>
<keyword evidence="6" id="KW-0456">Lyase</keyword>
<protein>
    <recommendedName>
        <fullName evidence="8">aminodeoxychorismate lyase</fullName>
        <ecNumber evidence="8">4.1.3.38</ecNumber>
    </recommendedName>
</protein>
<evidence type="ECO:0000256" key="5">
    <source>
        <dbReference type="ARBA" id="ARBA00022909"/>
    </source>
</evidence>
<dbReference type="GO" id="GO:0008696">
    <property type="term" value="F:4-amino-4-deoxychorismate lyase activity"/>
    <property type="evidence" value="ECO:0007669"/>
    <property type="project" value="UniProtKB-EC"/>
</dbReference>
<evidence type="ECO:0000256" key="4">
    <source>
        <dbReference type="ARBA" id="ARBA00022898"/>
    </source>
</evidence>
<reference evidence="10" key="1">
    <citation type="journal article" date="2015" name="Nature">
        <title>Complex archaea that bridge the gap between prokaryotes and eukaryotes.</title>
        <authorList>
            <person name="Spang A."/>
            <person name="Saw J.H."/>
            <person name="Jorgensen S.L."/>
            <person name="Zaremba-Niedzwiedzka K."/>
            <person name="Martijn J."/>
            <person name="Lind A.E."/>
            <person name="van Eijk R."/>
            <person name="Schleper C."/>
            <person name="Guy L."/>
            <person name="Ettema T.J."/>
        </authorList>
    </citation>
    <scope>NUCLEOTIDE SEQUENCE</scope>
</reference>
<comment type="similarity">
    <text evidence="2">Belongs to the class-IV pyridoxal-phosphate-dependent aminotransferase family.</text>
</comment>
<dbReference type="GO" id="GO:0008153">
    <property type="term" value="P:4-aminobenzoate biosynthetic process"/>
    <property type="evidence" value="ECO:0007669"/>
    <property type="project" value="TreeGrafter"/>
</dbReference>
<dbReference type="Pfam" id="PF01063">
    <property type="entry name" value="Aminotran_4"/>
    <property type="match status" value="1"/>
</dbReference>
<keyword evidence="4" id="KW-0663">Pyridoxal phosphate</keyword>
<dbReference type="EMBL" id="LAZR01003528">
    <property type="protein sequence ID" value="KKN17377.1"/>
    <property type="molecule type" value="Genomic_DNA"/>
</dbReference>
<comment type="pathway">
    <text evidence="7">Cofactor biosynthesis; tetrahydrofolate biosynthesis; 4-aminobenzoate from chorismate: step 2/2.</text>
</comment>
<evidence type="ECO:0000313" key="10">
    <source>
        <dbReference type="EMBL" id="KKN17377.1"/>
    </source>
</evidence>
<dbReference type="Gene3D" id="3.20.10.10">
    <property type="entry name" value="D-amino Acid Aminotransferase, subunit A, domain 2"/>
    <property type="match status" value="1"/>
</dbReference>
<dbReference type="InterPro" id="IPR017824">
    <property type="entry name" value="Aminodeoxychorismate_lyase_IV"/>
</dbReference>
<proteinExistence type="inferred from homology"/>
<organism evidence="10">
    <name type="scientific">marine sediment metagenome</name>
    <dbReference type="NCBI Taxonomy" id="412755"/>
    <lineage>
        <taxon>unclassified sequences</taxon>
        <taxon>metagenomes</taxon>
        <taxon>ecological metagenomes</taxon>
    </lineage>
</organism>
<evidence type="ECO:0000256" key="6">
    <source>
        <dbReference type="ARBA" id="ARBA00023239"/>
    </source>
</evidence>
<sequence>MILINGLHDDKLAISDRGLQYGDGLFETIPYRFGKLEFLEAHIARLIDGCRRLNIKFSQAEALRNELNQVSQSLGDNDGIIKIIITRGSGGRGYLANQGVEPTRIISTHPSPIYPAQHSQTGVKIRLCTHTLSENSTLAGIKHLNRLDQIIARNEWVDTDIAEGLMLDQANCVIEGTMSNVFMVKSGKIVTPLLDKSGVAGIMRGQIILLANKLNISITETKIHLDDFVAADEIFISNSVIGIWPVTEIENKTYLIGPITQKIQHALQQVTK</sequence>
<dbReference type="InterPro" id="IPR050571">
    <property type="entry name" value="Class-IV_PLP-Dep_Aminotrnsfr"/>
</dbReference>
<dbReference type="CDD" id="cd01559">
    <property type="entry name" value="ADCL_like"/>
    <property type="match status" value="1"/>
</dbReference>
<dbReference type="FunFam" id="3.20.10.10:FF:000002">
    <property type="entry name" value="D-alanine aminotransferase"/>
    <property type="match status" value="1"/>
</dbReference>
<dbReference type="GO" id="GO:0005829">
    <property type="term" value="C:cytosol"/>
    <property type="evidence" value="ECO:0007669"/>
    <property type="project" value="TreeGrafter"/>
</dbReference>
<dbReference type="GO" id="GO:0046656">
    <property type="term" value="P:folic acid biosynthetic process"/>
    <property type="evidence" value="ECO:0007669"/>
    <property type="project" value="UniProtKB-KW"/>
</dbReference>
<dbReference type="InterPro" id="IPR018300">
    <property type="entry name" value="Aminotrans_IV_CS"/>
</dbReference>
<evidence type="ECO:0000256" key="3">
    <source>
        <dbReference type="ARBA" id="ARBA00011738"/>
    </source>
</evidence>
<dbReference type="PANTHER" id="PTHR42743:SF2">
    <property type="entry name" value="AMINODEOXYCHORISMATE LYASE"/>
    <property type="match status" value="1"/>
</dbReference>